<dbReference type="Gene3D" id="1.20.1560.10">
    <property type="entry name" value="ABC transporter type 1, transmembrane domain"/>
    <property type="match status" value="1"/>
</dbReference>
<feature type="transmembrane region" description="Helical" evidence="11">
    <location>
        <begin position="344"/>
        <end position="365"/>
    </location>
</feature>
<keyword evidence="4 11" id="KW-0812">Transmembrane</keyword>
<evidence type="ECO:0000256" key="10">
    <source>
        <dbReference type="SAM" id="MobiDB-lite"/>
    </source>
</evidence>
<dbReference type="PROSITE" id="PS50929">
    <property type="entry name" value="ABC_TM1F"/>
    <property type="match status" value="1"/>
</dbReference>
<feature type="transmembrane region" description="Helical" evidence="11">
    <location>
        <begin position="454"/>
        <end position="476"/>
    </location>
</feature>
<sequence>MSEDRAVSSSTKDDDEANLGHVNLAVQEIGDDSGLEHDGTKQLPELKQEEIEGEILENDEEQNSEEWWNYVQALVKNEENENNGNIPTSEQGLPEDKRKSSDTKLESETKAVDKREPCPEEKAVFLSRLTFWWLTRLIIRGYKRPIDDNDLWALGEPFLASNVVPRLKGSWTEEQRKCCRVGIQVNHSTDDKVTKSEESDKVEFTASQTNSSRRKPSLVRAIGKVFWQNILIAALFKIVNDVVQFVQPQLLDLLIEYLEDRNSKLALWKGYIFAVAMFLTATIQSFVLQYYFHHCYLLGMKLKTAMLGLIYEKALVLNSASRRQSTAGEMVNLMSIDTQRMVDLVTYINMLWSAPLQILIAIYFLSVTMGMSILAGVGVLVLLIPVNLIVTRQARRQQVNQMLEKDSRIVIMDEVLSGIKVLKLYAWEESFLSKITRIRNNELKYLRNASCFNAIIEFTFTCAPFLVSFATFGVYVLTENELTAAKAFVAMSLFNIIRFPFTLLPQCVVSFVQSLVSIRRITDFLNLDEVNPDNTQNTMPAENSGLAIHVKNGLFTWDKDELPVLEDINMDIPIGSLVAVVGPVGSGKSSFFGSVAYVPQQAWMQNATLRDNITFGKPFNSRVYQKVIDACALKTDLEILPGGDMTEIGERVRTSVQSLHVYYL</sequence>
<evidence type="ECO:0000313" key="14">
    <source>
        <dbReference type="Proteomes" id="UP001163046"/>
    </source>
</evidence>
<organism evidence="13 14">
    <name type="scientific">Desmophyllum pertusum</name>
    <dbReference type="NCBI Taxonomy" id="174260"/>
    <lineage>
        <taxon>Eukaryota</taxon>
        <taxon>Metazoa</taxon>
        <taxon>Cnidaria</taxon>
        <taxon>Anthozoa</taxon>
        <taxon>Hexacorallia</taxon>
        <taxon>Scleractinia</taxon>
        <taxon>Caryophylliina</taxon>
        <taxon>Caryophylliidae</taxon>
        <taxon>Desmophyllum</taxon>
    </lineage>
</organism>
<dbReference type="OrthoDB" id="5979154at2759"/>
<feature type="region of interest" description="Disordered" evidence="10">
    <location>
        <begin position="78"/>
        <end position="117"/>
    </location>
</feature>
<keyword evidence="7" id="KW-0067">ATP-binding</keyword>
<comment type="caution">
    <text evidence="13">The sequence shown here is derived from an EMBL/GenBank/DDBJ whole genome shotgun (WGS) entry which is preliminary data.</text>
</comment>
<dbReference type="InterPro" id="IPR036640">
    <property type="entry name" value="ABC1_TM_sf"/>
</dbReference>
<keyword evidence="6" id="KW-0547">Nucleotide-binding</keyword>
<dbReference type="InterPro" id="IPR027417">
    <property type="entry name" value="P-loop_NTPase"/>
</dbReference>
<feature type="transmembrane region" description="Helical" evidence="11">
    <location>
        <begin position="371"/>
        <end position="390"/>
    </location>
</feature>
<dbReference type="AlphaFoldDB" id="A0A9X0A0A8"/>
<feature type="transmembrane region" description="Helical" evidence="11">
    <location>
        <begin position="488"/>
        <end position="512"/>
    </location>
</feature>
<feature type="compositionally biased region" description="Basic and acidic residues" evidence="10">
    <location>
        <begin position="94"/>
        <end position="117"/>
    </location>
</feature>
<dbReference type="EMBL" id="MU825413">
    <property type="protein sequence ID" value="KAJ7390655.1"/>
    <property type="molecule type" value="Genomic_DNA"/>
</dbReference>
<feature type="transmembrane region" description="Helical" evidence="11">
    <location>
        <begin position="271"/>
        <end position="292"/>
    </location>
</feature>
<dbReference type="CDD" id="cd18595">
    <property type="entry name" value="ABC_6TM_MRP1_2_3_6_D1_like"/>
    <property type="match status" value="1"/>
</dbReference>
<keyword evidence="5" id="KW-0677">Repeat</keyword>
<dbReference type="FunFam" id="1.20.1560.10:FF:000020">
    <property type="entry name" value="ABC metal ion transporter"/>
    <property type="match status" value="1"/>
</dbReference>
<feature type="compositionally biased region" description="Polar residues" evidence="10">
    <location>
        <begin position="82"/>
        <end position="91"/>
    </location>
</feature>
<dbReference type="GO" id="GO:0005524">
    <property type="term" value="F:ATP binding"/>
    <property type="evidence" value="ECO:0007669"/>
    <property type="project" value="UniProtKB-KW"/>
</dbReference>
<dbReference type="Pfam" id="PF00664">
    <property type="entry name" value="ABC_membrane"/>
    <property type="match status" value="1"/>
</dbReference>
<evidence type="ECO:0000256" key="1">
    <source>
        <dbReference type="ARBA" id="ARBA00004128"/>
    </source>
</evidence>
<feature type="compositionally biased region" description="Acidic residues" evidence="10">
    <location>
        <begin position="51"/>
        <end position="64"/>
    </location>
</feature>
<feature type="compositionally biased region" description="Basic and acidic residues" evidence="10">
    <location>
        <begin position="34"/>
        <end position="50"/>
    </location>
</feature>
<gene>
    <name evidence="13" type="primary">ABCC1_4</name>
    <name evidence="13" type="ORF">OS493_023366</name>
</gene>
<dbReference type="GO" id="GO:0140359">
    <property type="term" value="F:ABC-type transporter activity"/>
    <property type="evidence" value="ECO:0007669"/>
    <property type="project" value="InterPro"/>
</dbReference>
<evidence type="ECO:0000256" key="7">
    <source>
        <dbReference type="ARBA" id="ARBA00022840"/>
    </source>
</evidence>
<evidence type="ECO:0000259" key="12">
    <source>
        <dbReference type="PROSITE" id="PS50929"/>
    </source>
</evidence>
<evidence type="ECO:0000256" key="11">
    <source>
        <dbReference type="SAM" id="Phobius"/>
    </source>
</evidence>
<keyword evidence="8 11" id="KW-1133">Transmembrane helix</keyword>
<evidence type="ECO:0000256" key="3">
    <source>
        <dbReference type="ARBA" id="ARBA00022554"/>
    </source>
</evidence>
<evidence type="ECO:0000256" key="8">
    <source>
        <dbReference type="ARBA" id="ARBA00022989"/>
    </source>
</evidence>
<feature type="region of interest" description="Disordered" evidence="10">
    <location>
        <begin position="1"/>
        <end position="64"/>
    </location>
</feature>
<dbReference type="Proteomes" id="UP001163046">
    <property type="component" value="Unassembled WGS sequence"/>
</dbReference>
<evidence type="ECO:0000256" key="2">
    <source>
        <dbReference type="ARBA" id="ARBA00022448"/>
    </source>
</evidence>
<name>A0A9X0A0A8_9CNID</name>
<evidence type="ECO:0000256" key="9">
    <source>
        <dbReference type="ARBA" id="ARBA00023136"/>
    </source>
</evidence>
<evidence type="ECO:0000256" key="6">
    <source>
        <dbReference type="ARBA" id="ARBA00022741"/>
    </source>
</evidence>
<keyword evidence="9 11" id="KW-0472">Membrane</keyword>
<protein>
    <submittedName>
        <fullName evidence="13">Multidrug resistance-associated protein 1</fullName>
    </submittedName>
</protein>
<dbReference type="PANTHER" id="PTHR24223">
    <property type="entry name" value="ATP-BINDING CASSETTE SUB-FAMILY C"/>
    <property type="match status" value="1"/>
</dbReference>
<proteinExistence type="predicted"/>
<evidence type="ECO:0000313" key="13">
    <source>
        <dbReference type="EMBL" id="KAJ7390655.1"/>
    </source>
</evidence>
<accession>A0A9X0A0A8</accession>
<keyword evidence="14" id="KW-1185">Reference proteome</keyword>
<evidence type="ECO:0000256" key="4">
    <source>
        <dbReference type="ARBA" id="ARBA00022692"/>
    </source>
</evidence>
<comment type="subcellular location">
    <subcellularLocation>
        <location evidence="1">Vacuole membrane</location>
        <topology evidence="1">Multi-pass membrane protein</topology>
    </subcellularLocation>
</comment>
<reference evidence="13" key="1">
    <citation type="submission" date="2023-01" db="EMBL/GenBank/DDBJ databases">
        <title>Genome assembly of the deep-sea coral Lophelia pertusa.</title>
        <authorList>
            <person name="Herrera S."/>
            <person name="Cordes E."/>
        </authorList>
    </citation>
    <scope>NUCLEOTIDE SEQUENCE</scope>
    <source>
        <strain evidence="13">USNM1676648</strain>
        <tissue evidence="13">Polyp</tissue>
    </source>
</reference>
<feature type="domain" description="ABC transmembrane type-1" evidence="12">
    <location>
        <begin position="231"/>
        <end position="513"/>
    </location>
</feature>
<dbReference type="SUPFAM" id="SSF90123">
    <property type="entry name" value="ABC transporter transmembrane region"/>
    <property type="match status" value="1"/>
</dbReference>
<dbReference type="SUPFAM" id="SSF52540">
    <property type="entry name" value="P-loop containing nucleoside triphosphate hydrolases"/>
    <property type="match status" value="1"/>
</dbReference>
<dbReference type="InterPro" id="IPR011527">
    <property type="entry name" value="ABC1_TM_dom"/>
</dbReference>
<dbReference type="GO" id="GO:0005774">
    <property type="term" value="C:vacuolar membrane"/>
    <property type="evidence" value="ECO:0007669"/>
    <property type="project" value="UniProtKB-SubCell"/>
</dbReference>
<dbReference type="InterPro" id="IPR050173">
    <property type="entry name" value="ABC_transporter_C-like"/>
</dbReference>
<keyword evidence="3" id="KW-0926">Vacuole</keyword>
<dbReference type="Gene3D" id="3.40.50.300">
    <property type="entry name" value="P-loop containing nucleotide triphosphate hydrolases"/>
    <property type="match status" value="1"/>
</dbReference>
<keyword evidence="2" id="KW-0813">Transport</keyword>
<evidence type="ECO:0000256" key="5">
    <source>
        <dbReference type="ARBA" id="ARBA00022737"/>
    </source>
</evidence>
<dbReference type="PANTHER" id="PTHR24223:SF443">
    <property type="entry name" value="MULTIDRUG-RESISTANCE LIKE PROTEIN 1, ISOFORM I"/>
    <property type="match status" value="1"/>
</dbReference>
<dbReference type="GO" id="GO:0000323">
    <property type="term" value="C:lytic vacuole"/>
    <property type="evidence" value="ECO:0007669"/>
    <property type="project" value="UniProtKB-ARBA"/>
</dbReference>